<proteinExistence type="predicted"/>
<dbReference type="Pfam" id="PF13177">
    <property type="entry name" value="DNA_pol3_delta2"/>
    <property type="match status" value="1"/>
</dbReference>
<dbReference type="Pfam" id="PF09115">
    <property type="entry name" value="DNApol3-delta_C"/>
    <property type="match status" value="1"/>
</dbReference>
<evidence type="ECO:0000259" key="8">
    <source>
        <dbReference type="Pfam" id="PF09115"/>
    </source>
</evidence>
<protein>
    <recommendedName>
        <fullName evidence="2">DNA polymerase III subunit delta'</fullName>
        <ecNumber evidence="1">2.7.7.7</ecNumber>
    </recommendedName>
</protein>
<comment type="caution">
    <text evidence="9">The sequence shown here is derived from an EMBL/GenBank/DDBJ whole genome shotgun (WGS) entry which is preliminary data.</text>
</comment>
<evidence type="ECO:0000256" key="6">
    <source>
        <dbReference type="ARBA" id="ARBA00022932"/>
    </source>
</evidence>
<evidence type="ECO:0000256" key="1">
    <source>
        <dbReference type="ARBA" id="ARBA00012417"/>
    </source>
</evidence>
<keyword evidence="4 9" id="KW-0548">Nucleotidyltransferase</keyword>
<keyword evidence="3 9" id="KW-0808">Transferase</keyword>
<dbReference type="Gene3D" id="3.40.50.300">
    <property type="entry name" value="P-loop containing nucleotide triphosphate hydrolases"/>
    <property type="match status" value="1"/>
</dbReference>
<name>A0A973AAG4_9GAMM</name>
<feature type="domain" description="DNA polymerase III delta subunit C-terminal" evidence="8">
    <location>
        <begin position="223"/>
        <end position="333"/>
    </location>
</feature>
<sequence length="344" mass="37988">MMAQADLVQPEQVTRAQFYPWQTLPRQQIARQYRQDKLPHALLLCGQADLGKRDFANAMAQLLLCRAPIAEKACGDCPECALIDAGTHPDLRIVQPEGTSKQIKIDQVRSLIEWSGHTAQRNGLKIAIIHPAETMNNATSNALLKCLEEPAGSTLMMLVTRQPARLLPTIRSRCQRVNFALPSPELVLPWLAERLPDNQNLALLLNIAGGAPLAVLDHHDEQYLARRQTIAKGLAALLTAVSSAAETYVMLAPDDPLMVVNLMLEVVADALRWQVSEVDGAIKNQDLVSSIKLIGQSVSKDFLFRLLDRLMQEARQLASTSNPSPQLLLEALLDAVSHRQVEVF</sequence>
<evidence type="ECO:0000313" key="10">
    <source>
        <dbReference type="Proteomes" id="UP000754644"/>
    </source>
</evidence>
<evidence type="ECO:0000256" key="2">
    <source>
        <dbReference type="ARBA" id="ARBA00014363"/>
    </source>
</evidence>
<dbReference type="SUPFAM" id="SSF52540">
    <property type="entry name" value="P-loop containing nucleoside triphosphate hydrolases"/>
    <property type="match status" value="1"/>
</dbReference>
<dbReference type="GO" id="GO:0003887">
    <property type="term" value="F:DNA-directed DNA polymerase activity"/>
    <property type="evidence" value="ECO:0007669"/>
    <property type="project" value="UniProtKB-KW"/>
</dbReference>
<evidence type="ECO:0000313" key="9">
    <source>
        <dbReference type="EMBL" id="NQV66482.1"/>
    </source>
</evidence>
<dbReference type="InterPro" id="IPR015199">
    <property type="entry name" value="DNA_pol_III_delta_C"/>
</dbReference>
<keyword evidence="5" id="KW-0235">DNA replication</keyword>
<reference evidence="9" key="1">
    <citation type="submission" date="2020-05" db="EMBL/GenBank/DDBJ databases">
        <title>Sulfur intermediates as new biogeochemical hubs in an aquatic model microbial ecosystem.</title>
        <authorList>
            <person name="Vigneron A."/>
        </authorList>
    </citation>
    <scope>NUCLEOTIDE SEQUENCE</scope>
    <source>
        <strain evidence="9">Bin.250</strain>
    </source>
</reference>
<dbReference type="NCBIfam" id="NF004310">
    <property type="entry name" value="PRK05707.1"/>
    <property type="match status" value="1"/>
</dbReference>
<dbReference type="GO" id="GO:0003677">
    <property type="term" value="F:DNA binding"/>
    <property type="evidence" value="ECO:0007669"/>
    <property type="project" value="InterPro"/>
</dbReference>
<dbReference type="InterPro" id="IPR050238">
    <property type="entry name" value="DNA_Rep/Repair_Clamp_Loader"/>
</dbReference>
<dbReference type="PANTHER" id="PTHR11669">
    <property type="entry name" value="REPLICATION FACTOR C / DNA POLYMERASE III GAMMA-TAU SUBUNIT"/>
    <property type="match status" value="1"/>
</dbReference>
<comment type="catalytic activity">
    <reaction evidence="7">
        <text>DNA(n) + a 2'-deoxyribonucleoside 5'-triphosphate = DNA(n+1) + diphosphate</text>
        <dbReference type="Rhea" id="RHEA:22508"/>
        <dbReference type="Rhea" id="RHEA-COMP:17339"/>
        <dbReference type="Rhea" id="RHEA-COMP:17340"/>
        <dbReference type="ChEBI" id="CHEBI:33019"/>
        <dbReference type="ChEBI" id="CHEBI:61560"/>
        <dbReference type="ChEBI" id="CHEBI:173112"/>
        <dbReference type="EC" id="2.7.7.7"/>
    </reaction>
</comment>
<dbReference type="InterPro" id="IPR027417">
    <property type="entry name" value="P-loop_NTPase"/>
</dbReference>
<accession>A0A973AAG4</accession>
<dbReference type="GO" id="GO:0008408">
    <property type="term" value="F:3'-5' exonuclease activity"/>
    <property type="evidence" value="ECO:0007669"/>
    <property type="project" value="InterPro"/>
</dbReference>
<dbReference type="AlphaFoldDB" id="A0A973AAG4"/>
<dbReference type="EMBL" id="JABMOJ010000525">
    <property type="protein sequence ID" value="NQV66482.1"/>
    <property type="molecule type" value="Genomic_DNA"/>
</dbReference>
<evidence type="ECO:0000256" key="5">
    <source>
        <dbReference type="ARBA" id="ARBA00022705"/>
    </source>
</evidence>
<dbReference type="Gene3D" id="1.20.272.10">
    <property type="match status" value="1"/>
</dbReference>
<evidence type="ECO:0000256" key="3">
    <source>
        <dbReference type="ARBA" id="ARBA00022679"/>
    </source>
</evidence>
<dbReference type="GO" id="GO:0009360">
    <property type="term" value="C:DNA polymerase III complex"/>
    <property type="evidence" value="ECO:0007669"/>
    <property type="project" value="InterPro"/>
</dbReference>
<dbReference type="Proteomes" id="UP000754644">
    <property type="component" value="Unassembled WGS sequence"/>
</dbReference>
<organism evidence="9 10">
    <name type="scientific">SAR86 cluster bacterium</name>
    <dbReference type="NCBI Taxonomy" id="2030880"/>
    <lineage>
        <taxon>Bacteria</taxon>
        <taxon>Pseudomonadati</taxon>
        <taxon>Pseudomonadota</taxon>
        <taxon>Gammaproteobacteria</taxon>
        <taxon>SAR86 cluster</taxon>
    </lineage>
</organism>
<dbReference type="EC" id="2.7.7.7" evidence="1"/>
<dbReference type="GO" id="GO:0006261">
    <property type="term" value="P:DNA-templated DNA replication"/>
    <property type="evidence" value="ECO:0007669"/>
    <property type="project" value="TreeGrafter"/>
</dbReference>
<dbReference type="NCBIfam" id="TIGR00678">
    <property type="entry name" value="holB"/>
    <property type="match status" value="1"/>
</dbReference>
<keyword evidence="6" id="KW-0239">DNA-directed DNA polymerase</keyword>
<gene>
    <name evidence="9" type="ORF">HQ497_14060</name>
</gene>
<dbReference type="PANTHER" id="PTHR11669:SF8">
    <property type="entry name" value="DNA POLYMERASE III SUBUNIT DELTA"/>
    <property type="match status" value="1"/>
</dbReference>
<dbReference type="InterPro" id="IPR004622">
    <property type="entry name" value="DNA_pol_HolB"/>
</dbReference>
<evidence type="ECO:0000256" key="7">
    <source>
        <dbReference type="ARBA" id="ARBA00049244"/>
    </source>
</evidence>
<evidence type="ECO:0000256" key="4">
    <source>
        <dbReference type="ARBA" id="ARBA00022695"/>
    </source>
</evidence>